<dbReference type="Pfam" id="PF00404">
    <property type="entry name" value="Dockerin_1"/>
    <property type="match status" value="1"/>
</dbReference>
<dbReference type="InterPro" id="IPR002105">
    <property type="entry name" value="Dockerin_1_rpt"/>
</dbReference>
<dbReference type="InterPro" id="IPR052052">
    <property type="entry name" value="Polysaccharide_Lyase_9"/>
</dbReference>
<dbReference type="Gene3D" id="1.10.1330.10">
    <property type="entry name" value="Dockerin domain"/>
    <property type="match status" value="1"/>
</dbReference>
<proteinExistence type="predicted"/>
<dbReference type="GO" id="GO:0016837">
    <property type="term" value="F:carbon-oxygen lyase activity, acting on polysaccharides"/>
    <property type="evidence" value="ECO:0007669"/>
    <property type="project" value="TreeGrafter"/>
</dbReference>
<dbReference type="AlphaFoldDB" id="A0A1G2TGU2"/>
<organism evidence="7 8">
    <name type="scientific">Candidatus Zambryskibacteria bacterium RIFCSPHIGHO2_02_FULL_43_14</name>
    <dbReference type="NCBI Taxonomy" id="1802748"/>
    <lineage>
        <taxon>Bacteria</taxon>
        <taxon>Candidatus Zambryskiibacteriota</taxon>
    </lineage>
</organism>
<evidence type="ECO:0000256" key="5">
    <source>
        <dbReference type="SAM" id="SignalP"/>
    </source>
</evidence>
<comment type="caution">
    <text evidence="7">The sequence shown here is derived from an EMBL/GenBank/DDBJ whole genome shotgun (WGS) entry which is preliminary data.</text>
</comment>
<dbReference type="SUPFAM" id="SSF51126">
    <property type="entry name" value="Pectin lyase-like"/>
    <property type="match status" value="1"/>
</dbReference>
<keyword evidence="2" id="KW-0964">Secreted</keyword>
<dbReference type="SUPFAM" id="SSF63446">
    <property type="entry name" value="Type I dockerin domain"/>
    <property type="match status" value="1"/>
</dbReference>
<accession>A0A1G2TGU2</accession>
<reference evidence="7 8" key="1">
    <citation type="journal article" date="2016" name="Nat. Commun.">
        <title>Thousands of microbial genomes shed light on interconnected biogeochemical processes in an aquifer system.</title>
        <authorList>
            <person name="Anantharaman K."/>
            <person name="Brown C.T."/>
            <person name="Hug L.A."/>
            <person name="Sharon I."/>
            <person name="Castelle C.J."/>
            <person name="Probst A.J."/>
            <person name="Thomas B.C."/>
            <person name="Singh A."/>
            <person name="Wilkins M.J."/>
            <person name="Karaoz U."/>
            <person name="Brodie E.L."/>
            <person name="Williams K.H."/>
            <person name="Hubbard S.S."/>
            <person name="Banfield J.F."/>
        </authorList>
    </citation>
    <scope>NUCLEOTIDE SEQUENCE [LARGE SCALE GENOMIC DNA]</scope>
</reference>
<evidence type="ECO:0000313" key="8">
    <source>
        <dbReference type="Proteomes" id="UP000178175"/>
    </source>
</evidence>
<dbReference type="InterPro" id="IPR011459">
    <property type="entry name" value="DUF1565"/>
</dbReference>
<dbReference type="InterPro" id="IPR036439">
    <property type="entry name" value="Dockerin_dom_sf"/>
</dbReference>
<feature type="compositionally biased region" description="Pro residues" evidence="4">
    <location>
        <begin position="531"/>
        <end position="541"/>
    </location>
</feature>
<gene>
    <name evidence="7" type="ORF">A3C70_00035</name>
</gene>
<protein>
    <recommendedName>
        <fullName evidence="6">Dockerin domain-containing protein</fullName>
    </recommendedName>
</protein>
<feature type="region of interest" description="Disordered" evidence="4">
    <location>
        <begin position="37"/>
        <end position="57"/>
    </location>
</feature>
<evidence type="ECO:0000256" key="4">
    <source>
        <dbReference type="SAM" id="MobiDB-lite"/>
    </source>
</evidence>
<evidence type="ECO:0000256" key="2">
    <source>
        <dbReference type="ARBA" id="ARBA00022525"/>
    </source>
</evidence>
<sequence length="598" mass="63915">MLFIQLSPKYLFASGLFLLATFTFSIRAQAATYYVSTSGTDSNPGAESSPWRTINKAGNTMQPGDTVLVRGGIYNEAVRAKAGTVNARITYKNYPGETPVIEGGGAVSGNLFSPADYITIEGFEIRNGIKSARYDGSGIDGGGSMGVWFINNHIHHNAMHGIGTGGSNPNLPRNLRHDAIIRGNNIHDNTVGGIFVYECSFGGYYLIENNIVYNNAGVDNYDAIGVGGGDVFNGFGCGAHHVVVRNNTVYNNNLSGDADGIDLGGRNSDAGYYLVENNTIYGKNGGTKFSGLGTSNAIMRYNNMTTEGQLTFYSPPYNNTTIFNNTMVNENNHNVLFGDSSNTSFGITFINNLFIDSQNYVLHGAFGSVNRGSINMEGNMYKFGPKGILWDQVYSNLASFKSTGQEPKGKEIGSASGLFVNSSGRDYRLASGSPAIDAGNQLTATRSSGNGTVVPVVRSGFFQDGYDGMIEADAIKVGSNAPVKIKSIDYSSHNITLVSAISWNAGDGVSLPYAGSAPDMGAFESGFTNPNPSPTPTPVPTPGTLRGDLNNDRIVNSLDWSIMNSRWFMNDVTADLNTDGIVNSLDFSIMNGNWLKQI</sequence>
<dbReference type="SMART" id="SM00710">
    <property type="entry name" value="PbH1"/>
    <property type="match status" value="8"/>
</dbReference>
<dbReference type="EMBL" id="MHVR01000015">
    <property type="protein sequence ID" value="OHA95841.1"/>
    <property type="molecule type" value="Genomic_DNA"/>
</dbReference>
<dbReference type="PROSITE" id="PS51766">
    <property type="entry name" value="DOCKERIN"/>
    <property type="match status" value="1"/>
</dbReference>
<feature type="region of interest" description="Disordered" evidence="4">
    <location>
        <begin position="528"/>
        <end position="548"/>
    </location>
</feature>
<dbReference type="GO" id="GO:0000272">
    <property type="term" value="P:polysaccharide catabolic process"/>
    <property type="evidence" value="ECO:0007669"/>
    <property type="project" value="InterPro"/>
</dbReference>
<dbReference type="Gene3D" id="2.160.20.10">
    <property type="entry name" value="Single-stranded right-handed beta-helix, Pectin lyase-like"/>
    <property type="match status" value="1"/>
</dbReference>
<name>A0A1G2TGU2_9BACT</name>
<dbReference type="GO" id="GO:0005576">
    <property type="term" value="C:extracellular region"/>
    <property type="evidence" value="ECO:0007669"/>
    <property type="project" value="UniProtKB-SubCell"/>
</dbReference>
<dbReference type="InterPro" id="IPR016134">
    <property type="entry name" value="Dockerin_dom"/>
</dbReference>
<dbReference type="Pfam" id="PF07602">
    <property type="entry name" value="DUF1565"/>
    <property type="match status" value="1"/>
</dbReference>
<comment type="subcellular location">
    <subcellularLocation>
        <location evidence="1">Secreted</location>
    </subcellularLocation>
</comment>
<feature type="domain" description="Dockerin" evidence="6">
    <location>
        <begin position="542"/>
        <end position="598"/>
    </location>
</feature>
<feature type="chain" id="PRO_5009584548" description="Dockerin domain-containing protein" evidence="5">
    <location>
        <begin position="31"/>
        <end position="598"/>
    </location>
</feature>
<evidence type="ECO:0000313" key="7">
    <source>
        <dbReference type="EMBL" id="OHA95841.1"/>
    </source>
</evidence>
<evidence type="ECO:0000259" key="6">
    <source>
        <dbReference type="PROSITE" id="PS51766"/>
    </source>
</evidence>
<evidence type="ECO:0000256" key="3">
    <source>
        <dbReference type="ARBA" id="ARBA00022729"/>
    </source>
</evidence>
<feature type="signal peptide" evidence="5">
    <location>
        <begin position="1"/>
        <end position="30"/>
    </location>
</feature>
<dbReference type="Proteomes" id="UP000178175">
    <property type="component" value="Unassembled WGS sequence"/>
</dbReference>
<keyword evidence="3 5" id="KW-0732">Signal</keyword>
<dbReference type="InterPro" id="IPR006626">
    <property type="entry name" value="PbH1"/>
</dbReference>
<dbReference type="InterPro" id="IPR012334">
    <property type="entry name" value="Pectin_lyas_fold"/>
</dbReference>
<evidence type="ECO:0000256" key="1">
    <source>
        <dbReference type="ARBA" id="ARBA00004613"/>
    </source>
</evidence>
<dbReference type="GO" id="GO:0004553">
    <property type="term" value="F:hydrolase activity, hydrolyzing O-glycosyl compounds"/>
    <property type="evidence" value="ECO:0007669"/>
    <property type="project" value="InterPro"/>
</dbReference>
<dbReference type="PANTHER" id="PTHR40088:SF2">
    <property type="entry name" value="SECRETED SUGAR HYDROLASE"/>
    <property type="match status" value="1"/>
</dbReference>
<dbReference type="PANTHER" id="PTHR40088">
    <property type="entry name" value="PECTATE LYASE (EUROFUNG)"/>
    <property type="match status" value="1"/>
</dbReference>
<dbReference type="InterPro" id="IPR011050">
    <property type="entry name" value="Pectin_lyase_fold/virulence"/>
</dbReference>